<reference evidence="9" key="1">
    <citation type="submission" date="2020-01" db="EMBL/GenBank/DDBJ databases">
        <authorList>
            <person name="Meier V. D."/>
            <person name="Meier V D."/>
        </authorList>
    </citation>
    <scope>NUCLEOTIDE SEQUENCE</scope>
    <source>
        <strain evidence="9">HLG_WM_MAG_06</strain>
    </source>
</reference>
<evidence type="ECO:0000256" key="7">
    <source>
        <dbReference type="SAM" id="Phobius"/>
    </source>
</evidence>
<feature type="transmembrane region" description="Helical" evidence="7">
    <location>
        <begin position="323"/>
        <end position="351"/>
    </location>
</feature>
<evidence type="ECO:0000256" key="5">
    <source>
        <dbReference type="ARBA" id="ARBA00022989"/>
    </source>
</evidence>
<evidence type="ECO:0000256" key="6">
    <source>
        <dbReference type="ARBA" id="ARBA00023136"/>
    </source>
</evidence>
<keyword evidence="4 7" id="KW-0812">Transmembrane</keyword>
<accession>A0A6S6S547</accession>
<evidence type="ECO:0000313" key="9">
    <source>
        <dbReference type="EMBL" id="CAA6800627.1"/>
    </source>
</evidence>
<keyword evidence="6 7" id="KW-0472">Membrane</keyword>
<gene>
    <name evidence="9" type="ORF">HELGO_WM12372</name>
</gene>
<feature type="transmembrane region" description="Helical" evidence="7">
    <location>
        <begin position="276"/>
        <end position="303"/>
    </location>
</feature>
<dbReference type="PANTHER" id="PTHR30489:SF0">
    <property type="entry name" value="LIPOPROTEIN-RELEASING SYSTEM TRANSMEMBRANE PROTEIN LOLE"/>
    <property type="match status" value="1"/>
</dbReference>
<keyword evidence="5 7" id="KW-1133">Transmembrane helix</keyword>
<comment type="subcellular location">
    <subcellularLocation>
        <location evidence="1">Cell membrane</location>
        <topology evidence="1">Multi-pass membrane protein</topology>
    </subcellularLocation>
</comment>
<dbReference type="GO" id="GO:0098797">
    <property type="term" value="C:plasma membrane protein complex"/>
    <property type="evidence" value="ECO:0007669"/>
    <property type="project" value="TreeGrafter"/>
</dbReference>
<evidence type="ECO:0000256" key="2">
    <source>
        <dbReference type="ARBA" id="ARBA00005236"/>
    </source>
</evidence>
<dbReference type="Pfam" id="PF02687">
    <property type="entry name" value="FtsX"/>
    <property type="match status" value="1"/>
</dbReference>
<dbReference type="InterPro" id="IPR003838">
    <property type="entry name" value="ABC3_permease_C"/>
</dbReference>
<feature type="transmembrane region" description="Helical" evidence="7">
    <location>
        <begin position="26"/>
        <end position="52"/>
    </location>
</feature>
<protein>
    <submittedName>
        <fullName evidence="9">Lipoprotein releasing system transmembrane protein LolC</fullName>
    </submittedName>
</protein>
<dbReference type="PANTHER" id="PTHR30489">
    <property type="entry name" value="LIPOPROTEIN-RELEASING SYSTEM TRANSMEMBRANE PROTEIN LOLE"/>
    <property type="match status" value="1"/>
</dbReference>
<keyword evidence="9" id="KW-0449">Lipoprotein</keyword>
<feature type="transmembrane region" description="Helical" evidence="7">
    <location>
        <begin position="372"/>
        <end position="394"/>
    </location>
</feature>
<name>A0A6S6S547_9BACT</name>
<dbReference type="GO" id="GO:0044874">
    <property type="term" value="P:lipoprotein localization to outer membrane"/>
    <property type="evidence" value="ECO:0007669"/>
    <property type="project" value="TreeGrafter"/>
</dbReference>
<keyword evidence="3" id="KW-1003">Cell membrane</keyword>
<evidence type="ECO:0000256" key="3">
    <source>
        <dbReference type="ARBA" id="ARBA00022475"/>
    </source>
</evidence>
<dbReference type="EMBL" id="CACVAP010000031">
    <property type="protein sequence ID" value="CAA6800627.1"/>
    <property type="molecule type" value="Genomic_DNA"/>
</dbReference>
<proteinExistence type="inferred from homology"/>
<feature type="domain" description="ABC3 transporter permease C-terminal" evidence="8">
    <location>
        <begin position="279"/>
        <end position="404"/>
    </location>
</feature>
<dbReference type="InterPro" id="IPR051447">
    <property type="entry name" value="Lipoprotein-release_system"/>
</dbReference>
<comment type="similarity">
    <text evidence="2">Belongs to the ABC-4 integral membrane protein family. LolC/E subfamily.</text>
</comment>
<evidence type="ECO:0000259" key="8">
    <source>
        <dbReference type="Pfam" id="PF02687"/>
    </source>
</evidence>
<dbReference type="AlphaFoldDB" id="A0A6S6S547"/>
<sequence length="411" mass="45661">MAMANNTTFINKIIKHYLKYDKDNPFIFISSILSLLSVAAGVMVLMLAMGIMNGTQKEFKKRLFVMNYPLTLVPIGYENVTDDLVNKLSTKFPELIFSPYYITHVASKSGYGGSASQLYGVDFKKEAQINEVFKKALENSLQSPSKYKLVVGETVLEESALKHGDKLTLLFLKGETIGFGTMPTQKRFVIDAAFSSGLTNYDKVIMYTTHAAFHKVLKRDAGIYDGIHIYSANAMNDIKLMNEYLKSIDAYKGVRLQGWWEQNASFFAAMEMEKKALFLVLLLIILVAALNIISSLLMTVMSRRTEIAFMKTLGATSSEIKSIFFKLGAIIGFAGIVVGTLLGLIGMWVLTTFPIIQLSEDVYGFSKLPIDLTILDFVLIILGAIVIVMISSIYPANKASSTDPLKVLRNE</sequence>
<evidence type="ECO:0000256" key="4">
    <source>
        <dbReference type="ARBA" id="ARBA00022692"/>
    </source>
</evidence>
<organism evidence="9">
    <name type="scientific">uncultured Sulfurovum sp</name>
    <dbReference type="NCBI Taxonomy" id="269237"/>
    <lineage>
        <taxon>Bacteria</taxon>
        <taxon>Pseudomonadati</taxon>
        <taxon>Campylobacterota</taxon>
        <taxon>Epsilonproteobacteria</taxon>
        <taxon>Campylobacterales</taxon>
        <taxon>Sulfurovaceae</taxon>
        <taxon>Sulfurovum</taxon>
        <taxon>environmental samples</taxon>
    </lineage>
</organism>
<evidence type="ECO:0000256" key="1">
    <source>
        <dbReference type="ARBA" id="ARBA00004651"/>
    </source>
</evidence>